<dbReference type="GeneID" id="25258486"/>
<dbReference type="GO" id="GO:0005737">
    <property type="term" value="C:cytoplasm"/>
    <property type="evidence" value="ECO:0007669"/>
    <property type="project" value="TreeGrafter"/>
</dbReference>
<reference evidence="3 4" key="1">
    <citation type="submission" date="2014-04" db="EMBL/GenBank/DDBJ databases">
        <title>A new species of microsporidia sheds light on the evolution of extreme parasitism.</title>
        <authorList>
            <person name="Haag K.L."/>
            <person name="James T.Y."/>
            <person name="Larsson R."/>
            <person name="Schaer T.M."/>
            <person name="Refardt D."/>
            <person name="Pombert J.-F."/>
            <person name="Ebert D."/>
        </authorList>
    </citation>
    <scope>NUCLEOTIDE SEQUENCE [LARGE SCALE GENOMIC DNA]</scope>
    <source>
        <strain evidence="3 4">UGP3</strain>
        <tissue evidence="3">Spores</tissue>
    </source>
</reference>
<dbReference type="PANTHER" id="PTHR12170:SF2">
    <property type="entry name" value="E3 UBIQUITIN-PROTEIN TRANSFERASE MAEA"/>
    <property type="match status" value="1"/>
</dbReference>
<dbReference type="Proteomes" id="UP000029725">
    <property type="component" value="Unassembled WGS sequence"/>
</dbReference>
<name>A0A098VU42_9MICR</name>
<dbReference type="InterPro" id="IPR045098">
    <property type="entry name" value="Fyv10_fam"/>
</dbReference>
<dbReference type="PANTHER" id="PTHR12170">
    <property type="entry name" value="MACROPHAGE ERYTHROBLAST ATTACHER-RELATED"/>
    <property type="match status" value="1"/>
</dbReference>
<protein>
    <recommendedName>
        <fullName evidence="1">CTLH/CRA C-terminal to LisH motif domain-containing protein</fullName>
    </recommendedName>
</protein>
<dbReference type="HOGENOM" id="CLU_1272575_0_0_1"/>
<feature type="domain" description="CTLH/CRA C-terminal to LisH motif" evidence="1">
    <location>
        <begin position="22"/>
        <end position="122"/>
    </location>
</feature>
<dbReference type="OrthoDB" id="1933455at2759"/>
<gene>
    <name evidence="3" type="ORF">DI09_14p310</name>
    <name evidence="2" type="ORF">DI09_56p130</name>
</gene>
<evidence type="ECO:0000313" key="4">
    <source>
        <dbReference type="Proteomes" id="UP000029725"/>
    </source>
</evidence>
<dbReference type="EMBL" id="JMKJ01000521">
    <property type="protein sequence ID" value="KGG50775.1"/>
    <property type="molecule type" value="Genomic_DNA"/>
</dbReference>
<dbReference type="AlphaFoldDB" id="A0A098VU42"/>
<proteinExistence type="predicted"/>
<dbReference type="InterPro" id="IPR024964">
    <property type="entry name" value="CTLH/CRA"/>
</dbReference>
<dbReference type="VEuPathDB" id="MicrosporidiaDB:DI09_14p310"/>
<dbReference type="EMBL" id="JMKJ01000055">
    <property type="protein sequence ID" value="KGG52648.1"/>
    <property type="molecule type" value="Genomic_DNA"/>
</dbReference>
<dbReference type="RefSeq" id="XP_013239075.1">
    <property type="nucleotide sequence ID" value="XM_013383621.1"/>
</dbReference>
<sequence length="217" mass="23842">MAASKVLCNTSPLFQETEGIELLLRIEEFRKIEDKLQALEYAQLYFPALGTDSPMLSTAIRKAMTLLACPEKPPSETQTREKWKVLGALFKAAACQCFGTLPLRSILQIYLEAGLAILKTPQCRPDAAVKRCPLCTEPDLFKLADCLPLSRNDSSQVICRISGEIISGGGLSNAIALPNGQVFSERAIGVPDADGFITCPLTGEKFNRDRIQKIYFL</sequence>
<evidence type="ECO:0000259" key="1">
    <source>
        <dbReference type="Pfam" id="PF10607"/>
    </source>
</evidence>
<evidence type="ECO:0000313" key="3">
    <source>
        <dbReference type="EMBL" id="KGG52648.1"/>
    </source>
</evidence>
<dbReference type="VEuPathDB" id="MicrosporidiaDB:DI09_56p130"/>
<comment type="caution">
    <text evidence="3">The sequence shown here is derived from an EMBL/GenBank/DDBJ whole genome shotgun (WGS) entry which is preliminary data.</text>
</comment>
<organism evidence="3 4">
    <name type="scientific">Mitosporidium daphniae</name>
    <dbReference type="NCBI Taxonomy" id="1485682"/>
    <lineage>
        <taxon>Eukaryota</taxon>
        <taxon>Fungi</taxon>
        <taxon>Fungi incertae sedis</taxon>
        <taxon>Microsporidia</taxon>
        <taxon>Mitosporidium</taxon>
    </lineage>
</organism>
<dbReference type="Pfam" id="PF10607">
    <property type="entry name" value="CTLH"/>
    <property type="match status" value="1"/>
</dbReference>
<dbReference type="GO" id="GO:0034657">
    <property type="term" value="C:GID complex"/>
    <property type="evidence" value="ECO:0007669"/>
    <property type="project" value="TreeGrafter"/>
</dbReference>
<dbReference type="GO" id="GO:0004842">
    <property type="term" value="F:ubiquitin-protein transferase activity"/>
    <property type="evidence" value="ECO:0007669"/>
    <property type="project" value="InterPro"/>
</dbReference>
<accession>A0A098VU42</accession>
<dbReference type="RefSeq" id="XP_013237202.1">
    <property type="nucleotide sequence ID" value="XM_013381748.1"/>
</dbReference>
<evidence type="ECO:0000313" key="2">
    <source>
        <dbReference type="EMBL" id="KGG50775.1"/>
    </source>
</evidence>
<dbReference type="GO" id="GO:0043161">
    <property type="term" value="P:proteasome-mediated ubiquitin-dependent protein catabolic process"/>
    <property type="evidence" value="ECO:0007669"/>
    <property type="project" value="InterPro"/>
</dbReference>
<keyword evidence="4" id="KW-1185">Reference proteome</keyword>
<dbReference type="GO" id="GO:0005634">
    <property type="term" value="C:nucleus"/>
    <property type="evidence" value="ECO:0007669"/>
    <property type="project" value="TreeGrafter"/>
</dbReference>
<dbReference type="GeneID" id="25260338"/>